<proteinExistence type="predicted"/>
<dbReference type="OrthoDB" id="4062651at2759"/>
<protein>
    <submittedName>
        <fullName evidence="1">Uncharacterized protein</fullName>
    </submittedName>
</protein>
<dbReference type="Proteomes" id="UP000566819">
    <property type="component" value="Unassembled WGS sequence"/>
</dbReference>
<comment type="caution">
    <text evidence="1">The sequence shown here is derived from an EMBL/GenBank/DDBJ whole genome shotgun (WGS) entry which is preliminary data.</text>
</comment>
<organism evidence="1 2">
    <name type="scientific">Cudoniella acicularis</name>
    <dbReference type="NCBI Taxonomy" id="354080"/>
    <lineage>
        <taxon>Eukaryota</taxon>
        <taxon>Fungi</taxon>
        <taxon>Dikarya</taxon>
        <taxon>Ascomycota</taxon>
        <taxon>Pezizomycotina</taxon>
        <taxon>Leotiomycetes</taxon>
        <taxon>Helotiales</taxon>
        <taxon>Tricladiaceae</taxon>
        <taxon>Cudoniella</taxon>
    </lineage>
</organism>
<evidence type="ECO:0000313" key="1">
    <source>
        <dbReference type="EMBL" id="KAF4632372.1"/>
    </source>
</evidence>
<sequence length="267" mass="29869">MYGDNTARIISQLDAPRSALITTTSTAPHANLSVLDSNFVPTEEPRSNLEHQNSAENVVISLLREKLLDARVPSFDDDTRSFIPIDALRRIITRERILQALSGPISSQTCSGHQLDVDAIHITCRKLFTVLTIIGKCHTITDFLAENISDVDLPFQLLGKNSISTTPRTSLRSSSSSTIATSKTWNRWELDRFYREQWCVLAPVFTKEGQYYDFPDYVVLPLISTPSRERSPKAHISGFSEVVAVKIQPGHHNFWSITQIASEVGLT</sequence>
<dbReference type="EMBL" id="JAAMPI010000353">
    <property type="protein sequence ID" value="KAF4632372.1"/>
    <property type="molecule type" value="Genomic_DNA"/>
</dbReference>
<gene>
    <name evidence="1" type="ORF">G7Y89_g5761</name>
</gene>
<dbReference type="AlphaFoldDB" id="A0A8H4RLV1"/>
<name>A0A8H4RLV1_9HELO</name>
<reference evidence="1 2" key="1">
    <citation type="submission" date="2020-03" db="EMBL/GenBank/DDBJ databases">
        <title>Draft Genome Sequence of Cudoniella acicularis.</title>
        <authorList>
            <person name="Buettner E."/>
            <person name="Kellner H."/>
        </authorList>
    </citation>
    <scope>NUCLEOTIDE SEQUENCE [LARGE SCALE GENOMIC DNA]</scope>
    <source>
        <strain evidence="1 2">DSM 108380</strain>
    </source>
</reference>
<accession>A0A8H4RLV1</accession>
<keyword evidence="2" id="KW-1185">Reference proteome</keyword>
<evidence type="ECO:0000313" key="2">
    <source>
        <dbReference type="Proteomes" id="UP000566819"/>
    </source>
</evidence>